<reference evidence="1 2" key="1">
    <citation type="journal article" date="2011" name="PLoS Pathog.">
        <title>Dynamic evolution of pathogenicity revealed by sequencing and comparative genomics of 19 Pseudomonas syringae isolates.</title>
        <authorList>
            <person name="Baltrus D.A."/>
            <person name="Nishimura M.T."/>
            <person name="Romanchuk A."/>
            <person name="Chang J.H."/>
            <person name="Mukhtar M.S."/>
            <person name="Cherkis K."/>
            <person name="Roach J."/>
            <person name="Grant S.R."/>
            <person name="Jones C.D."/>
            <person name="Dangl J.L."/>
        </authorList>
    </citation>
    <scope>NUCLEOTIDE SEQUENCE [LARGE SCALE GENOMIC DNA]</scope>
    <source>
        <strain evidence="1 2">M301315</strain>
    </source>
</reference>
<dbReference type="Proteomes" id="UP000006426">
    <property type="component" value="Plasmid pmppla107"/>
</dbReference>
<evidence type="ECO:0000313" key="2">
    <source>
        <dbReference type="Proteomes" id="UP000006426"/>
    </source>
</evidence>
<organism evidence="1 2">
    <name type="scientific">Pseudomonas amygdali pv. lachrymans str. M301315</name>
    <dbReference type="NCBI Taxonomy" id="629260"/>
    <lineage>
        <taxon>Bacteria</taxon>
        <taxon>Pseudomonadati</taxon>
        <taxon>Pseudomonadota</taxon>
        <taxon>Gammaproteobacteria</taxon>
        <taxon>Pseudomonadales</taxon>
        <taxon>Pseudomonadaceae</taxon>
        <taxon>Pseudomonas</taxon>
        <taxon>Pseudomonas amygdali</taxon>
    </lineage>
</organism>
<geneLocation type="plasmid" evidence="2">
    <name>pmppla107</name>
</geneLocation>
<protein>
    <submittedName>
        <fullName evidence="1">Uncharacterized protein</fullName>
    </submittedName>
</protein>
<keyword evidence="1" id="KW-0614">Plasmid</keyword>
<proteinExistence type="predicted"/>
<name>A0AAD0PVC7_PSEAV</name>
<gene>
    <name evidence="1" type="ORF">PLA107_029970</name>
</gene>
<sequence length="98" mass="10878">MGVMSAARALTTGGMANLRISGMIIKEVNTLVRAKPREEVSKALLSDDAMRVFSQGLYDRLSAPLKQQVKFEGFLDLVLKNRATLMSKPRNQKKALKK</sequence>
<dbReference type="AlphaFoldDB" id="A0AAD0PVC7"/>
<dbReference type="EMBL" id="CP031226">
    <property type="protein sequence ID" value="AXH59456.1"/>
    <property type="molecule type" value="Genomic_DNA"/>
</dbReference>
<evidence type="ECO:0000313" key="1">
    <source>
        <dbReference type="EMBL" id="AXH59456.1"/>
    </source>
</evidence>
<accession>A0AAD0PVC7</accession>